<evidence type="ECO:0000313" key="2">
    <source>
        <dbReference type="EMBL" id="KAL0171165.1"/>
    </source>
</evidence>
<feature type="transmembrane region" description="Helical" evidence="1">
    <location>
        <begin position="21"/>
        <end position="43"/>
    </location>
</feature>
<proteinExistence type="predicted"/>
<evidence type="ECO:0000313" key="3">
    <source>
        <dbReference type="Proteomes" id="UP001529510"/>
    </source>
</evidence>
<protein>
    <submittedName>
        <fullName evidence="2">Uncharacterized protein</fullName>
    </submittedName>
</protein>
<comment type="caution">
    <text evidence="2">The sequence shown here is derived from an EMBL/GenBank/DDBJ whole genome shotgun (WGS) entry which is preliminary data.</text>
</comment>
<organism evidence="2 3">
    <name type="scientific">Cirrhinus mrigala</name>
    <name type="common">Mrigala</name>
    <dbReference type="NCBI Taxonomy" id="683832"/>
    <lineage>
        <taxon>Eukaryota</taxon>
        <taxon>Metazoa</taxon>
        <taxon>Chordata</taxon>
        <taxon>Craniata</taxon>
        <taxon>Vertebrata</taxon>
        <taxon>Euteleostomi</taxon>
        <taxon>Actinopterygii</taxon>
        <taxon>Neopterygii</taxon>
        <taxon>Teleostei</taxon>
        <taxon>Ostariophysi</taxon>
        <taxon>Cypriniformes</taxon>
        <taxon>Cyprinidae</taxon>
        <taxon>Labeoninae</taxon>
        <taxon>Labeonini</taxon>
        <taxon>Cirrhinus</taxon>
    </lineage>
</organism>
<dbReference type="EMBL" id="JAMKFB020000016">
    <property type="protein sequence ID" value="KAL0171165.1"/>
    <property type="molecule type" value="Genomic_DNA"/>
</dbReference>
<keyword evidence="3" id="KW-1185">Reference proteome</keyword>
<feature type="non-terminal residue" evidence="2">
    <location>
        <position position="1"/>
    </location>
</feature>
<keyword evidence="1" id="KW-0472">Membrane</keyword>
<keyword evidence="1" id="KW-1133">Transmembrane helix</keyword>
<evidence type="ECO:0000256" key="1">
    <source>
        <dbReference type="SAM" id="Phobius"/>
    </source>
</evidence>
<keyword evidence="1" id="KW-0812">Transmembrane</keyword>
<sequence>VVVVVIQGKSVVREYPVYGQAFIALLLVSSLSCVPLAALYAACRKKRRGTPLRQHAVNTVTSTV</sequence>
<dbReference type="AlphaFoldDB" id="A0ABD0PB01"/>
<name>A0ABD0PB01_CIRMR</name>
<accession>A0ABD0PB01</accession>
<reference evidence="2 3" key="1">
    <citation type="submission" date="2024-05" db="EMBL/GenBank/DDBJ databases">
        <title>Genome sequencing and assembly of Indian major carp, Cirrhinus mrigala (Hamilton, 1822).</title>
        <authorList>
            <person name="Mohindra V."/>
            <person name="Chowdhury L.M."/>
            <person name="Lal K."/>
            <person name="Jena J.K."/>
        </authorList>
    </citation>
    <scope>NUCLEOTIDE SEQUENCE [LARGE SCALE GENOMIC DNA]</scope>
    <source>
        <strain evidence="2">CM1030</strain>
        <tissue evidence="2">Blood</tissue>
    </source>
</reference>
<gene>
    <name evidence="2" type="ORF">M9458_031476</name>
</gene>
<dbReference type="Proteomes" id="UP001529510">
    <property type="component" value="Unassembled WGS sequence"/>
</dbReference>